<feature type="non-terminal residue" evidence="2">
    <location>
        <position position="1"/>
    </location>
</feature>
<name>A0A9N9J2G9_9GLOM</name>
<dbReference type="OrthoDB" id="47375at2759"/>
<dbReference type="Proteomes" id="UP000789396">
    <property type="component" value="Unassembled WGS sequence"/>
</dbReference>
<feature type="non-terminal residue" evidence="2">
    <location>
        <position position="104"/>
    </location>
</feature>
<evidence type="ECO:0000313" key="2">
    <source>
        <dbReference type="EMBL" id="CAG8758980.1"/>
    </source>
</evidence>
<accession>A0A9N9J2G9</accession>
<gene>
    <name evidence="2" type="ORF">RFULGI_LOCUS14160</name>
</gene>
<comment type="caution">
    <text evidence="2">The sequence shown here is derived from an EMBL/GenBank/DDBJ whole genome shotgun (WGS) entry which is preliminary data.</text>
</comment>
<dbReference type="EMBL" id="CAJVPZ010040163">
    <property type="protein sequence ID" value="CAG8758980.1"/>
    <property type="molecule type" value="Genomic_DNA"/>
</dbReference>
<dbReference type="InterPro" id="IPR002654">
    <property type="entry name" value="Glyco_trans_25"/>
</dbReference>
<feature type="domain" description="Glycosyl transferase family 25" evidence="1">
    <location>
        <begin position="1"/>
        <end position="89"/>
    </location>
</feature>
<organism evidence="2 3">
    <name type="scientific">Racocetra fulgida</name>
    <dbReference type="NCBI Taxonomy" id="60492"/>
    <lineage>
        <taxon>Eukaryota</taxon>
        <taxon>Fungi</taxon>
        <taxon>Fungi incertae sedis</taxon>
        <taxon>Mucoromycota</taxon>
        <taxon>Glomeromycotina</taxon>
        <taxon>Glomeromycetes</taxon>
        <taxon>Diversisporales</taxon>
        <taxon>Gigasporaceae</taxon>
        <taxon>Racocetra</taxon>
    </lineage>
</organism>
<sequence>LEKRADRRALTNKLGQFHGLCFDYVKAVEPDDMEVNRLNQSRLLPGINACYLSHYHIYESIIENGYSKSLILEDDVDMELEIFDIMSNIHLILPNDWEILYLGH</sequence>
<evidence type="ECO:0000313" key="3">
    <source>
        <dbReference type="Proteomes" id="UP000789396"/>
    </source>
</evidence>
<dbReference type="Pfam" id="PF01755">
    <property type="entry name" value="Glyco_transf_25"/>
    <property type="match status" value="1"/>
</dbReference>
<evidence type="ECO:0000259" key="1">
    <source>
        <dbReference type="Pfam" id="PF01755"/>
    </source>
</evidence>
<protein>
    <submittedName>
        <fullName evidence="2">10798_t:CDS:1</fullName>
    </submittedName>
</protein>
<reference evidence="2" key="1">
    <citation type="submission" date="2021-06" db="EMBL/GenBank/DDBJ databases">
        <authorList>
            <person name="Kallberg Y."/>
            <person name="Tangrot J."/>
            <person name="Rosling A."/>
        </authorList>
    </citation>
    <scope>NUCLEOTIDE SEQUENCE</scope>
    <source>
        <strain evidence="2">IN212</strain>
    </source>
</reference>
<keyword evidence="3" id="KW-1185">Reference proteome</keyword>
<proteinExistence type="predicted"/>
<dbReference type="AlphaFoldDB" id="A0A9N9J2G9"/>